<dbReference type="AlphaFoldDB" id="A0AAV4WD06"/>
<dbReference type="EMBL" id="BPLQ01014506">
    <property type="protein sequence ID" value="GIY80396.1"/>
    <property type="molecule type" value="Genomic_DNA"/>
</dbReference>
<organism evidence="1 2">
    <name type="scientific">Caerostris darwini</name>
    <dbReference type="NCBI Taxonomy" id="1538125"/>
    <lineage>
        <taxon>Eukaryota</taxon>
        <taxon>Metazoa</taxon>
        <taxon>Ecdysozoa</taxon>
        <taxon>Arthropoda</taxon>
        <taxon>Chelicerata</taxon>
        <taxon>Arachnida</taxon>
        <taxon>Araneae</taxon>
        <taxon>Araneomorphae</taxon>
        <taxon>Entelegynae</taxon>
        <taxon>Araneoidea</taxon>
        <taxon>Araneidae</taxon>
        <taxon>Caerostris</taxon>
    </lineage>
</organism>
<name>A0AAV4WD06_9ARAC</name>
<protein>
    <submittedName>
        <fullName evidence="1">Uncharacterized protein</fullName>
    </submittedName>
</protein>
<proteinExistence type="predicted"/>
<comment type="caution">
    <text evidence="1">The sequence shown here is derived from an EMBL/GenBank/DDBJ whole genome shotgun (WGS) entry which is preliminary data.</text>
</comment>
<accession>A0AAV4WD06</accession>
<evidence type="ECO:0000313" key="2">
    <source>
        <dbReference type="Proteomes" id="UP001054837"/>
    </source>
</evidence>
<gene>
    <name evidence="1" type="ORF">CDAR_412081</name>
</gene>
<reference evidence="1 2" key="1">
    <citation type="submission" date="2021-06" db="EMBL/GenBank/DDBJ databases">
        <title>Caerostris darwini draft genome.</title>
        <authorList>
            <person name="Kono N."/>
            <person name="Arakawa K."/>
        </authorList>
    </citation>
    <scope>NUCLEOTIDE SEQUENCE [LARGE SCALE GENOMIC DNA]</scope>
</reference>
<evidence type="ECO:0000313" key="1">
    <source>
        <dbReference type="EMBL" id="GIY80396.1"/>
    </source>
</evidence>
<sequence length="147" mass="16734">MESIAERIEGKNRERIPIALPSKVNPKVQQCIIPPVACRSFDIVKKFKRHLSAEWKLHLIEMTSEKYRNGGDVNSEADSSCFYYITVSWSPWRRQTFETVQKMFMSPSHAGSFRGLVMKSKSGKFDLGYRVSVTHGILGGFLSVGKF</sequence>
<dbReference type="Proteomes" id="UP001054837">
    <property type="component" value="Unassembled WGS sequence"/>
</dbReference>
<keyword evidence="2" id="KW-1185">Reference proteome</keyword>